<evidence type="ECO:0000256" key="4">
    <source>
        <dbReference type="RuleBase" id="RU361267"/>
    </source>
</evidence>
<evidence type="ECO:0000256" key="1">
    <source>
        <dbReference type="ARBA" id="ARBA00008655"/>
    </source>
</evidence>
<accession>A0A2X4U781</accession>
<dbReference type="Pfam" id="PF01553">
    <property type="entry name" value="Acyltransferase"/>
    <property type="match status" value="1"/>
</dbReference>
<reference evidence="6 7" key="1">
    <citation type="submission" date="2018-06" db="EMBL/GenBank/DDBJ databases">
        <authorList>
            <consortium name="Pathogen Informatics"/>
            <person name="Doyle S."/>
        </authorList>
    </citation>
    <scope>NUCLEOTIDE SEQUENCE [LARGE SCALE GENOMIC DNA]</scope>
    <source>
        <strain evidence="6 7">NCTC10994</strain>
    </source>
</reference>
<organism evidence="6 7">
    <name type="scientific">Rhodococcus coprophilus</name>
    <dbReference type="NCBI Taxonomy" id="38310"/>
    <lineage>
        <taxon>Bacteria</taxon>
        <taxon>Bacillati</taxon>
        <taxon>Actinomycetota</taxon>
        <taxon>Actinomycetes</taxon>
        <taxon>Mycobacteriales</taxon>
        <taxon>Nocardiaceae</taxon>
        <taxon>Rhodococcus</taxon>
    </lineage>
</organism>
<evidence type="ECO:0000313" key="6">
    <source>
        <dbReference type="EMBL" id="SQI31108.1"/>
    </source>
</evidence>
<dbReference type="InterPro" id="IPR006385">
    <property type="entry name" value="HAD_hydro_SerB1"/>
</dbReference>
<evidence type="ECO:0000259" key="5">
    <source>
        <dbReference type="SMART" id="SM00563"/>
    </source>
</evidence>
<dbReference type="NCBIfam" id="TIGR00530">
    <property type="entry name" value="AGP_acyltrn"/>
    <property type="match status" value="1"/>
</dbReference>
<dbReference type="InterPro" id="IPR036412">
    <property type="entry name" value="HAD-like_sf"/>
</dbReference>
<protein>
    <recommendedName>
        <fullName evidence="4">1-acyl-sn-glycerol-3-phosphate acyltransferase</fullName>
        <ecNumber evidence="4">2.3.1.51</ecNumber>
    </recommendedName>
</protein>
<dbReference type="SMART" id="SM00563">
    <property type="entry name" value="PlsC"/>
    <property type="match status" value="1"/>
</dbReference>
<dbReference type="Gene3D" id="3.40.50.1000">
    <property type="entry name" value="HAD superfamily/HAD-like"/>
    <property type="match status" value="1"/>
</dbReference>
<evidence type="ECO:0000256" key="2">
    <source>
        <dbReference type="ARBA" id="ARBA00022679"/>
    </source>
</evidence>
<keyword evidence="4" id="KW-0443">Lipid metabolism</keyword>
<keyword evidence="4" id="KW-0444">Lipid biosynthesis</keyword>
<comment type="domain">
    <text evidence="4">The HXXXXD motif is essential for acyltransferase activity and may constitute the binding site for the phosphate moiety of the glycerol-3-phosphate.</text>
</comment>
<dbReference type="RefSeq" id="WP_072701832.1">
    <property type="nucleotide sequence ID" value="NZ_JAFBBL010000001.1"/>
</dbReference>
<dbReference type="Gene3D" id="1.20.1440.100">
    <property type="entry name" value="SG protein - dephosphorylation function"/>
    <property type="match status" value="1"/>
</dbReference>
<dbReference type="AlphaFoldDB" id="A0A2X4U781"/>
<keyword evidence="3 4" id="KW-0012">Acyltransferase</keyword>
<dbReference type="EC" id="2.3.1.51" evidence="4"/>
<dbReference type="KEGG" id="rcr:NCTC10994_01873"/>
<dbReference type="SUPFAM" id="SSF69593">
    <property type="entry name" value="Glycerol-3-phosphate (1)-acyltransferase"/>
    <property type="match status" value="1"/>
</dbReference>
<keyword evidence="7" id="KW-1185">Reference proteome</keyword>
<keyword evidence="4" id="KW-1208">Phospholipid metabolism</keyword>
<proteinExistence type="inferred from homology"/>
<comment type="similarity">
    <text evidence="1 4">Belongs to the 1-acyl-sn-glycerol-3-phosphate acyltransferase family.</text>
</comment>
<evidence type="ECO:0000313" key="7">
    <source>
        <dbReference type="Proteomes" id="UP000249091"/>
    </source>
</evidence>
<dbReference type="GO" id="GO:0006654">
    <property type="term" value="P:phosphatidic acid biosynthetic process"/>
    <property type="evidence" value="ECO:0007669"/>
    <property type="project" value="TreeGrafter"/>
</dbReference>
<dbReference type="CDD" id="cd07989">
    <property type="entry name" value="LPLAT_AGPAT-like"/>
    <property type="match status" value="1"/>
</dbReference>
<dbReference type="GO" id="GO:0003841">
    <property type="term" value="F:1-acylglycerol-3-phosphate O-acyltransferase activity"/>
    <property type="evidence" value="ECO:0007669"/>
    <property type="project" value="UniProtKB-UniRule"/>
</dbReference>
<dbReference type="PANTHER" id="PTHR10434">
    <property type="entry name" value="1-ACYL-SN-GLYCEROL-3-PHOSPHATE ACYLTRANSFERASE"/>
    <property type="match status" value="1"/>
</dbReference>
<dbReference type="Proteomes" id="UP000249091">
    <property type="component" value="Chromosome 1"/>
</dbReference>
<dbReference type="SUPFAM" id="SSF56784">
    <property type="entry name" value="HAD-like"/>
    <property type="match status" value="1"/>
</dbReference>
<dbReference type="Pfam" id="PF12710">
    <property type="entry name" value="HAD"/>
    <property type="match status" value="1"/>
</dbReference>
<dbReference type="NCBIfam" id="TIGR01490">
    <property type="entry name" value="HAD-SF-IB-hyp1"/>
    <property type="match status" value="1"/>
</dbReference>
<dbReference type="GO" id="GO:0016020">
    <property type="term" value="C:membrane"/>
    <property type="evidence" value="ECO:0007669"/>
    <property type="project" value="InterPro"/>
</dbReference>
<evidence type="ECO:0000256" key="3">
    <source>
        <dbReference type="ARBA" id="ARBA00023315"/>
    </source>
</evidence>
<dbReference type="InterPro" id="IPR023214">
    <property type="entry name" value="HAD_sf"/>
</dbReference>
<dbReference type="PANTHER" id="PTHR10434:SF66">
    <property type="entry name" value="PHOSPHOLIPID_GLYCEROL ACYLTRANSFERASE DOMAIN-CONTAINING PROTEIN"/>
    <property type="match status" value="1"/>
</dbReference>
<sequence length="477" mass="51397">MNIETALERVRTGPQGPETAAFFDFDGTIVHGFSGLHFFRDRLLSGNVGATELAAAMLNGMRGTETEDDFDRFAATVFKAWRGHSEQELYDLGNRLFMSTIAGHLYPEAWQLVGAHQNAGHTVVIASSASRYQIQACSDALGVDHVLYTPLEVRDGVLTGRVDGRSLWRSGKARAARAFMDTHGIDSDTSYSYSNGGEDAGFLAETANPTATNPDRTLQRIALEKGWPILRFRPRGTPGAKELVRTAAAYGGLIGSVWTGLGLGLLNGSRKVALESILNLGPEVSLALAGIDVRVVGQANAWATRPAVFIFNHQSQLDPMILAKVLRKDFTGVAKQEIAHDPLFGPLLRFGGVTFVDRGNTERAVAALGPVVETLREGTSVVIAPEGTRSLTPAIGGFKKGAFRIAIEAGVPIVPIVIRNSGEMLWKHSTLLRSGTVDVAVLDPIDVGDWSPDDLGDHIAEVEDLYRHTLGRWPVAP</sequence>
<dbReference type="InterPro" id="IPR002123">
    <property type="entry name" value="Plipid/glycerol_acylTrfase"/>
</dbReference>
<dbReference type="InterPro" id="IPR004552">
    <property type="entry name" value="AGP_acyltrans"/>
</dbReference>
<keyword evidence="2 4" id="KW-0808">Transferase</keyword>
<feature type="domain" description="Phospholipid/glycerol acyltransferase" evidence="5">
    <location>
        <begin position="307"/>
        <end position="421"/>
    </location>
</feature>
<gene>
    <name evidence="6" type="primary">plsC_2</name>
    <name evidence="6" type="ORF">NCTC10994_01873</name>
</gene>
<keyword evidence="4" id="KW-0594">Phospholipid biosynthesis</keyword>
<dbReference type="EMBL" id="LS483468">
    <property type="protein sequence ID" value="SQI31108.1"/>
    <property type="molecule type" value="Genomic_DNA"/>
</dbReference>
<name>A0A2X4U781_9NOCA</name>
<dbReference type="STRING" id="1219011.GCA_001895045_02966"/>
<comment type="catalytic activity">
    <reaction evidence="4">
        <text>a 1-acyl-sn-glycero-3-phosphate + an acyl-CoA = a 1,2-diacyl-sn-glycero-3-phosphate + CoA</text>
        <dbReference type="Rhea" id="RHEA:19709"/>
        <dbReference type="ChEBI" id="CHEBI:57287"/>
        <dbReference type="ChEBI" id="CHEBI:57970"/>
        <dbReference type="ChEBI" id="CHEBI:58342"/>
        <dbReference type="ChEBI" id="CHEBI:58608"/>
        <dbReference type="EC" id="2.3.1.51"/>
    </reaction>
</comment>